<reference evidence="1" key="2">
    <citation type="submission" date="2015-06" db="UniProtKB">
        <authorList>
            <consortium name="EnsemblProtists"/>
        </authorList>
    </citation>
    <scope>IDENTIFICATION</scope>
    <source>
        <strain evidence="1">Emoy2</strain>
    </source>
</reference>
<dbReference type="VEuPathDB" id="FungiDB:HpaG807186"/>
<dbReference type="AlphaFoldDB" id="M4BLA1"/>
<dbReference type="Proteomes" id="UP000011713">
    <property type="component" value="Unassembled WGS sequence"/>
</dbReference>
<dbReference type="EnsemblProtists" id="HpaT807186">
    <property type="protein sequence ID" value="HpaP807186"/>
    <property type="gene ID" value="HpaG807186"/>
</dbReference>
<organism evidence="1 2">
    <name type="scientific">Hyaloperonospora arabidopsidis (strain Emoy2)</name>
    <name type="common">Downy mildew agent</name>
    <name type="synonym">Peronospora arabidopsidis</name>
    <dbReference type="NCBI Taxonomy" id="559515"/>
    <lineage>
        <taxon>Eukaryota</taxon>
        <taxon>Sar</taxon>
        <taxon>Stramenopiles</taxon>
        <taxon>Oomycota</taxon>
        <taxon>Peronosporomycetes</taxon>
        <taxon>Peronosporales</taxon>
        <taxon>Peronosporaceae</taxon>
        <taxon>Hyaloperonospora</taxon>
    </lineage>
</organism>
<evidence type="ECO:0000313" key="1">
    <source>
        <dbReference type="EnsemblProtists" id="HpaP807186"/>
    </source>
</evidence>
<accession>M4BLA1</accession>
<sequence>MSRSRLEIGVGTVFDNVGGECSSADNDGDLGEETWLDEWVTRGGDDTRGEENRLDE</sequence>
<name>M4BLA1_HYAAE</name>
<dbReference type="HOGENOM" id="CLU_3018404_0_0_1"/>
<evidence type="ECO:0000313" key="2">
    <source>
        <dbReference type="Proteomes" id="UP000011713"/>
    </source>
</evidence>
<protein>
    <submittedName>
        <fullName evidence="1">Uncharacterized protein</fullName>
    </submittedName>
</protein>
<keyword evidence="2" id="KW-1185">Reference proteome</keyword>
<dbReference type="InParanoid" id="M4BLA1"/>
<dbReference type="EMBL" id="JH598375">
    <property type="status" value="NOT_ANNOTATED_CDS"/>
    <property type="molecule type" value="Genomic_DNA"/>
</dbReference>
<proteinExistence type="predicted"/>
<reference evidence="2" key="1">
    <citation type="journal article" date="2010" name="Science">
        <title>Signatures of adaptation to obligate biotrophy in the Hyaloperonospora arabidopsidis genome.</title>
        <authorList>
            <person name="Baxter L."/>
            <person name="Tripathy S."/>
            <person name="Ishaque N."/>
            <person name="Boot N."/>
            <person name="Cabral A."/>
            <person name="Kemen E."/>
            <person name="Thines M."/>
            <person name="Ah-Fong A."/>
            <person name="Anderson R."/>
            <person name="Badejoko W."/>
            <person name="Bittner-Eddy P."/>
            <person name="Boore J.L."/>
            <person name="Chibucos M.C."/>
            <person name="Coates M."/>
            <person name="Dehal P."/>
            <person name="Delehaunty K."/>
            <person name="Dong S."/>
            <person name="Downton P."/>
            <person name="Dumas B."/>
            <person name="Fabro G."/>
            <person name="Fronick C."/>
            <person name="Fuerstenberg S.I."/>
            <person name="Fulton L."/>
            <person name="Gaulin E."/>
            <person name="Govers F."/>
            <person name="Hughes L."/>
            <person name="Humphray S."/>
            <person name="Jiang R.H."/>
            <person name="Judelson H."/>
            <person name="Kamoun S."/>
            <person name="Kyung K."/>
            <person name="Meijer H."/>
            <person name="Minx P."/>
            <person name="Morris P."/>
            <person name="Nelson J."/>
            <person name="Phuntumart V."/>
            <person name="Qutob D."/>
            <person name="Rehmany A."/>
            <person name="Rougon-Cardoso A."/>
            <person name="Ryden P."/>
            <person name="Torto-Alalibo T."/>
            <person name="Studholme D."/>
            <person name="Wang Y."/>
            <person name="Win J."/>
            <person name="Wood J."/>
            <person name="Clifton S.W."/>
            <person name="Rogers J."/>
            <person name="Van den Ackerveken G."/>
            <person name="Jones J.D."/>
            <person name="McDowell J.M."/>
            <person name="Beynon J."/>
            <person name="Tyler B.M."/>
        </authorList>
    </citation>
    <scope>NUCLEOTIDE SEQUENCE [LARGE SCALE GENOMIC DNA]</scope>
    <source>
        <strain evidence="2">Emoy2</strain>
    </source>
</reference>